<feature type="compositionally biased region" description="Polar residues" evidence="1">
    <location>
        <begin position="59"/>
        <end position="69"/>
    </location>
</feature>
<accession>A0A8S4Q7K4</accession>
<dbReference type="PANTHER" id="PTHR19959:SF119">
    <property type="entry name" value="FUNGAL LIPASE-LIKE DOMAIN-CONTAINING PROTEIN"/>
    <property type="match status" value="1"/>
</dbReference>
<feature type="compositionally biased region" description="Basic and acidic residues" evidence="1">
    <location>
        <begin position="38"/>
        <end position="58"/>
    </location>
</feature>
<feature type="region of interest" description="Disordered" evidence="1">
    <location>
        <begin position="1"/>
        <end position="69"/>
    </location>
</feature>
<protein>
    <submittedName>
        <fullName evidence="2">Uncharacterized protein</fullName>
    </submittedName>
</protein>
<dbReference type="InterPro" id="IPR043519">
    <property type="entry name" value="NT_sf"/>
</dbReference>
<dbReference type="AlphaFoldDB" id="A0A8S4Q7K4"/>
<gene>
    <name evidence="2" type="ORF">OFUS_LOCUS24273</name>
</gene>
<dbReference type="SUPFAM" id="SSF81301">
    <property type="entry name" value="Nucleotidyltransferase"/>
    <property type="match status" value="1"/>
</dbReference>
<proteinExistence type="predicted"/>
<feature type="compositionally biased region" description="Polar residues" evidence="1">
    <location>
        <begin position="20"/>
        <end position="32"/>
    </location>
</feature>
<keyword evidence="3" id="KW-1185">Reference proteome</keyword>
<reference evidence="2" key="1">
    <citation type="submission" date="2022-03" db="EMBL/GenBank/DDBJ databases">
        <authorList>
            <person name="Martin C."/>
        </authorList>
    </citation>
    <scope>NUCLEOTIDE SEQUENCE</scope>
</reference>
<name>A0A8S4Q7K4_OWEFU</name>
<dbReference type="OrthoDB" id="5986190at2759"/>
<organism evidence="2 3">
    <name type="scientific">Owenia fusiformis</name>
    <name type="common">Polychaete worm</name>
    <dbReference type="NCBI Taxonomy" id="6347"/>
    <lineage>
        <taxon>Eukaryota</taxon>
        <taxon>Metazoa</taxon>
        <taxon>Spiralia</taxon>
        <taxon>Lophotrochozoa</taxon>
        <taxon>Annelida</taxon>
        <taxon>Polychaeta</taxon>
        <taxon>Sedentaria</taxon>
        <taxon>Canalipalpata</taxon>
        <taxon>Sabellida</taxon>
        <taxon>Oweniida</taxon>
        <taxon>Oweniidae</taxon>
        <taxon>Owenia</taxon>
    </lineage>
</organism>
<evidence type="ECO:0000313" key="3">
    <source>
        <dbReference type="Proteomes" id="UP000749559"/>
    </source>
</evidence>
<feature type="non-terminal residue" evidence="2">
    <location>
        <position position="1"/>
    </location>
</feature>
<dbReference type="EMBL" id="CAIIXF020000012">
    <property type="protein sequence ID" value="CAH1800381.1"/>
    <property type="molecule type" value="Genomic_DNA"/>
</dbReference>
<evidence type="ECO:0000256" key="1">
    <source>
        <dbReference type="SAM" id="MobiDB-lite"/>
    </source>
</evidence>
<dbReference type="PANTHER" id="PTHR19959">
    <property type="entry name" value="KINESIN LIGHT CHAIN"/>
    <property type="match status" value="1"/>
</dbReference>
<sequence>MNAQEQDEVSSLIEHLDIQNVENHGAGQSQDSAPLDAPKGKERFLQRSQSRKEAKETTRSNSLNDTGETSTYMYRLGQRIAKYGKKQKNSKQIEQQAKDMCELAEEYLKLTETSPEGWYFTKACCLLNAALRRYQKIQQDNEDHNTGSRIANIKERLQVTETEFLKKVPSTPKVSNMSTSESATKLNSLINKVREYETNTINHIHENVMKIDLSITADMSEEAEIQTIEESNVFYNELTDKIKWFHNSVIEDCMKVLGVPQCRYAILGHGSLARKEATAWSDLEFSVLYDPTGKSPEQIEDIKAYFRVLAHYIHIKILNLSETLPYCL</sequence>
<comment type="caution">
    <text evidence="2">The sequence shown here is derived from an EMBL/GenBank/DDBJ whole genome shotgun (WGS) entry which is preliminary data.</text>
</comment>
<evidence type="ECO:0000313" key="2">
    <source>
        <dbReference type="EMBL" id="CAH1800381.1"/>
    </source>
</evidence>
<dbReference type="Proteomes" id="UP000749559">
    <property type="component" value="Unassembled WGS sequence"/>
</dbReference>